<sequence>MSDVRQVMISENVSIGGTGALAFIGGPCVIESEELVMETAEKIHVITEKLGLSFIFKSSFDKANRSSITSYRGLGMEESMKILDKVKKTFNVPVITDVHETWQCDIAAEVADILQIPAFLCRQTDLLIAAAKTGKTVNVKKGQFLSPGEMKNIITKLEEVGHEKILLTERGTTFGYNNLVVDMRGLVEMRKLGYPIVFDATHSVQRPGGMGTVTGGDREFVPYLMNAAAAVGIDAIFAETHPDPDNALSDGPNMIPLDQLEGVLEQALRIHEVAKKKV</sequence>
<comment type="pathway">
    <text evidence="3 8">Carbohydrate biosynthesis; 3-deoxy-D-manno-octulosonate biosynthesis; 3-deoxy-D-manno-octulosonate from D-ribulose 5-phosphate: step 2/3.</text>
</comment>
<keyword evidence="6 8" id="KW-0808">Transferase</keyword>
<dbReference type="Gene3D" id="3.20.20.70">
    <property type="entry name" value="Aldolase class I"/>
    <property type="match status" value="1"/>
</dbReference>
<name>A0A100VS03_PAEAM</name>
<dbReference type="EC" id="2.5.1.55" evidence="8"/>
<reference evidence="10 11" key="1">
    <citation type="journal article" date="2016" name="Genome Announc.">
        <title>Draft Genome Sequence of Paenibacillus amylolyticus Heshi-A3, Isolated from Fermented Rice Bran in a Japanese Fermented Seafood Dish.</title>
        <authorList>
            <person name="Akuzawa S."/>
            <person name="Nagaoka J."/>
            <person name="Kanekatsu M."/>
            <person name="Kubota E."/>
            <person name="Ohtake R."/>
            <person name="Suzuki T."/>
            <person name="Kanesaki Y."/>
        </authorList>
    </citation>
    <scope>NUCLEOTIDE SEQUENCE [LARGE SCALE GENOMIC DNA]</scope>
    <source>
        <strain evidence="10 11">Heshi-A3</strain>
    </source>
</reference>
<evidence type="ECO:0000256" key="1">
    <source>
        <dbReference type="ARBA" id="ARBA00004496"/>
    </source>
</evidence>
<evidence type="ECO:0000259" key="9">
    <source>
        <dbReference type="Pfam" id="PF00793"/>
    </source>
</evidence>
<comment type="caution">
    <text evidence="10">The sequence shown here is derived from an EMBL/GenBank/DDBJ whole genome shotgun (WGS) entry which is preliminary data.</text>
</comment>
<keyword evidence="5 8" id="KW-0963">Cytoplasm</keyword>
<comment type="subcellular location">
    <subcellularLocation>
        <location evidence="1 8">Cytoplasm</location>
    </subcellularLocation>
</comment>
<evidence type="ECO:0000256" key="7">
    <source>
        <dbReference type="ARBA" id="ARBA00049112"/>
    </source>
</evidence>
<protein>
    <recommendedName>
        <fullName evidence="8">2-dehydro-3-deoxyphosphooctonate aldolase</fullName>
        <ecNumber evidence="8">2.5.1.55</ecNumber>
    </recommendedName>
    <alternativeName>
        <fullName evidence="8">3-deoxy-D-manno-octulosonic acid 8-phosphate synthase</fullName>
    </alternativeName>
    <alternativeName>
        <fullName evidence="8">KDO-8-phosphate synthase</fullName>
        <shortName evidence="8">KDO 8-P synthase</shortName>
        <shortName evidence="8">KDOPS</shortName>
    </alternativeName>
    <alternativeName>
        <fullName evidence="8">Phospho-2-dehydro-3-deoxyoctonate aldolase</fullName>
    </alternativeName>
</protein>
<comment type="pathway">
    <text evidence="2">Bacterial outer membrane biogenesis; lipopolysaccharide biosynthesis.</text>
</comment>
<dbReference type="Proteomes" id="UP000069697">
    <property type="component" value="Unassembled WGS sequence"/>
</dbReference>
<dbReference type="GO" id="GO:0008676">
    <property type="term" value="F:3-deoxy-8-phosphooctulonate synthase activity"/>
    <property type="evidence" value="ECO:0007669"/>
    <property type="project" value="UniProtKB-UniRule"/>
</dbReference>
<reference evidence="11" key="2">
    <citation type="submission" date="2016-01" db="EMBL/GenBank/DDBJ databases">
        <title>Draft Genome Sequence of Paenibacillus amylolyticus Heshi-A3 that Was Isolated from Fermented Rice Bran with Aging Salted Mackerel, Which Was Named Heshiko as Traditional Fermented Seafood in Japan.</title>
        <authorList>
            <person name="Akuzawa S."/>
            <person name="Nakagawa J."/>
            <person name="Kanekatsu T."/>
            <person name="Kubota E."/>
            <person name="Ohtake R."/>
            <person name="Suzuki T."/>
            <person name="Kanesaki Y."/>
        </authorList>
    </citation>
    <scope>NUCLEOTIDE SEQUENCE [LARGE SCALE GENOMIC DNA]</scope>
    <source>
        <strain evidence="11">Heshi-A3</strain>
    </source>
</reference>
<evidence type="ECO:0000313" key="10">
    <source>
        <dbReference type="EMBL" id="GAS84701.1"/>
    </source>
</evidence>
<dbReference type="NCBIfam" id="NF003543">
    <property type="entry name" value="PRK05198.1"/>
    <property type="match status" value="1"/>
</dbReference>
<dbReference type="InterPro" id="IPR006218">
    <property type="entry name" value="DAHP1/KDSA"/>
</dbReference>
<evidence type="ECO:0000256" key="8">
    <source>
        <dbReference type="HAMAP-Rule" id="MF_00056"/>
    </source>
</evidence>
<evidence type="ECO:0000256" key="3">
    <source>
        <dbReference type="ARBA" id="ARBA00004845"/>
    </source>
</evidence>
<accession>A0A100VS03</accession>
<comment type="similarity">
    <text evidence="4 8">Belongs to the KdsA family.</text>
</comment>
<dbReference type="EMBL" id="BCNV01000005">
    <property type="protein sequence ID" value="GAS84701.1"/>
    <property type="molecule type" value="Genomic_DNA"/>
</dbReference>
<organism evidence="10 11">
    <name type="scientific">Paenibacillus amylolyticus</name>
    <dbReference type="NCBI Taxonomy" id="1451"/>
    <lineage>
        <taxon>Bacteria</taxon>
        <taxon>Bacillati</taxon>
        <taxon>Bacillota</taxon>
        <taxon>Bacilli</taxon>
        <taxon>Bacillales</taxon>
        <taxon>Paenibacillaceae</taxon>
        <taxon>Paenibacillus</taxon>
    </lineage>
</organism>
<dbReference type="InterPro" id="IPR006269">
    <property type="entry name" value="KDO8P_synthase"/>
</dbReference>
<gene>
    <name evidence="8" type="primary">kdsA</name>
    <name evidence="10" type="ORF">PAHA3_4804</name>
</gene>
<dbReference type="GO" id="GO:0019294">
    <property type="term" value="P:keto-3-deoxy-D-manno-octulosonic acid biosynthetic process"/>
    <property type="evidence" value="ECO:0007669"/>
    <property type="project" value="UniProtKB-UniRule"/>
</dbReference>
<dbReference type="NCBIfam" id="TIGR01362">
    <property type="entry name" value="KDO8P_synth"/>
    <property type="match status" value="1"/>
</dbReference>
<dbReference type="HAMAP" id="MF_00056">
    <property type="entry name" value="KDO8P_synth"/>
    <property type="match status" value="1"/>
</dbReference>
<comment type="catalytic activity">
    <reaction evidence="7 8">
        <text>D-arabinose 5-phosphate + phosphoenolpyruvate + H2O = 3-deoxy-alpha-D-manno-2-octulosonate-8-phosphate + phosphate</text>
        <dbReference type="Rhea" id="RHEA:14053"/>
        <dbReference type="ChEBI" id="CHEBI:15377"/>
        <dbReference type="ChEBI" id="CHEBI:43474"/>
        <dbReference type="ChEBI" id="CHEBI:57693"/>
        <dbReference type="ChEBI" id="CHEBI:58702"/>
        <dbReference type="ChEBI" id="CHEBI:85985"/>
        <dbReference type="EC" id="2.5.1.55"/>
    </reaction>
</comment>
<proteinExistence type="inferred from homology"/>
<keyword evidence="8" id="KW-0448">Lipopolysaccharide biosynthesis</keyword>
<evidence type="ECO:0000256" key="6">
    <source>
        <dbReference type="ARBA" id="ARBA00022679"/>
    </source>
</evidence>
<dbReference type="Pfam" id="PF00793">
    <property type="entry name" value="DAHP_synth_1"/>
    <property type="match status" value="1"/>
</dbReference>
<dbReference type="GO" id="GO:0005737">
    <property type="term" value="C:cytoplasm"/>
    <property type="evidence" value="ECO:0007669"/>
    <property type="project" value="UniProtKB-SubCell"/>
</dbReference>
<dbReference type="AlphaFoldDB" id="A0A100VS03"/>
<dbReference type="InterPro" id="IPR013785">
    <property type="entry name" value="Aldolase_TIM"/>
</dbReference>
<evidence type="ECO:0000256" key="2">
    <source>
        <dbReference type="ARBA" id="ARBA00004756"/>
    </source>
</evidence>
<dbReference type="UniPathway" id="UPA00357">
    <property type="reaction ID" value="UER00474"/>
</dbReference>
<evidence type="ECO:0000313" key="11">
    <source>
        <dbReference type="Proteomes" id="UP000069697"/>
    </source>
</evidence>
<feature type="domain" description="DAHP synthetase I/KDSA" evidence="9">
    <location>
        <begin position="9"/>
        <end position="266"/>
    </location>
</feature>
<dbReference type="SUPFAM" id="SSF51569">
    <property type="entry name" value="Aldolase"/>
    <property type="match status" value="1"/>
</dbReference>
<dbReference type="PANTHER" id="PTHR21057">
    <property type="entry name" value="PHOSPHO-2-DEHYDRO-3-DEOXYHEPTONATE ALDOLASE"/>
    <property type="match status" value="1"/>
</dbReference>
<evidence type="ECO:0000256" key="5">
    <source>
        <dbReference type="ARBA" id="ARBA00022490"/>
    </source>
</evidence>
<evidence type="ECO:0000256" key="4">
    <source>
        <dbReference type="ARBA" id="ARBA00010499"/>
    </source>
</evidence>
<dbReference type="UniPathway" id="UPA00030"/>